<dbReference type="AlphaFoldDB" id="A0A6N6MXB1"/>
<protein>
    <recommendedName>
        <fullName evidence="5">Flagellar protein</fullName>
    </recommendedName>
</protein>
<accession>A0A6N6MXB1</accession>
<gene>
    <name evidence="7" type="primary">fliO</name>
    <name evidence="7" type="ORF">F8A88_14840</name>
</gene>
<keyword evidence="3 5" id="KW-1133">Transmembrane helix</keyword>
<dbReference type="NCBIfam" id="TIGR03500">
    <property type="entry name" value="FliO_TIGR"/>
    <property type="match status" value="1"/>
</dbReference>
<keyword evidence="2 5" id="KW-0812">Transmembrane</keyword>
<organism evidence="7 8">
    <name type="scientific">Pseudodesulfovibrio senegalensis</name>
    <dbReference type="NCBI Taxonomy" id="1721087"/>
    <lineage>
        <taxon>Bacteria</taxon>
        <taxon>Pseudomonadati</taxon>
        <taxon>Thermodesulfobacteriota</taxon>
        <taxon>Desulfovibrionia</taxon>
        <taxon>Desulfovibrionales</taxon>
        <taxon>Desulfovibrionaceae</taxon>
    </lineage>
</organism>
<feature type="compositionally biased region" description="Acidic residues" evidence="6">
    <location>
        <begin position="100"/>
        <end position="109"/>
    </location>
</feature>
<dbReference type="OrthoDB" id="5472171at2"/>
<evidence type="ECO:0000256" key="4">
    <source>
        <dbReference type="ARBA" id="ARBA00023136"/>
    </source>
</evidence>
<comment type="similarity">
    <text evidence="5">Belongs to the FliO/MopB family.</text>
</comment>
<evidence type="ECO:0000256" key="1">
    <source>
        <dbReference type="ARBA" id="ARBA00022475"/>
    </source>
</evidence>
<keyword evidence="8" id="KW-1185">Reference proteome</keyword>
<dbReference type="Proteomes" id="UP000438699">
    <property type="component" value="Unassembled WGS sequence"/>
</dbReference>
<keyword evidence="4 5" id="KW-0472">Membrane</keyword>
<evidence type="ECO:0000313" key="8">
    <source>
        <dbReference type="Proteomes" id="UP000438699"/>
    </source>
</evidence>
<keyword evidence="7" id="KW-0969">Cilium</keyword>
<dbReference type="Pfam" id="PF04347">
    <property type="entry name" value="FliO"/>
    <property type="match status" value="1"/>
</dbReference>
<keyword evidence="7" id="KW-0282">Flagellum</keyword>
<keyword evidence="5" id="KW-0975">Bacterial flagellum</keyword>
<evidence type="ECO:0000256" key="5">
    <source>
        <dbReference type="RuleBase" id="RU362064"/>
    </source>
</evidence>
<proteinExistence type="inferred from homology"/>
<dbReference type="GO" id="GO:0044781">
    <property type="term" value="P:bacterial-type flagellum organization"/>
    <property type="evidence" value="ECO:0007669"/>
    <property type="project" value="UniProtKB-UniRule"/>
</dbReference>
<dbReference type="GO" id="GO:0005886">
    <property type="term" value="C:plasma membrane"/>
    <property type="evidence" value="ECO:0007669"/>
    <property type="project" value="UniProtKB-SubCell"/>
</dbReference>
<sequence>MADGAHRAVQSSGAVLDTGSSIFATLGYLCLILGGLFLVYWLLRRFGPFGMGTPGSNAHSPRLLGRLYLGNRQSVAVVRYKTKTMVLGVTEHQINLLGQEEGDEPEDNEPSSSAFAGLLKGKVEDASES</sequence>
<keyword evidence="7" id="KW-0966">Cell projection</keyword>
<dbReference type="InterPro" id="IPR022781">
    <property type="entry name" value="Flagellar_biosynth_FliO"/>
</dbReference>
<feature type="transmembrane region" description="Helical" evidence="5">
    <location>
        <begin position="22"/>
        <end position="43"/>
    </location>
</feature>
<name>A0A6N6MXB1_9BACT</name>
<feature type="region of interest" description="Disordered" evidence="6">
    <location>
        <begin position="96"/>
        <end position="129"/>
    </location>
</feature>
<evidence type="ECO:0000256" key="2">
    <source>
        <dbReference type="ARBA" id="ARBA00022692"/>
    </source>
</evidence>
<evidence type="ECO:0000256" key="3">
    <source>
        <dbReference type="ARBA" id="ARBA00022989"/>
    </source>
</evidence>
<dbReference type="GO" id="GO:0009425">
    <property type="term" value="C:bacterial-type flagellum basal body"/>
    <property type="evidence" value="ECO:0007669"/>
    <property type="project" value="UniProtKB-SubCell"/>
</dbReference>
<evidence type="ECO:0000256" key="6">
    <source>
        <dbReference type="SAM" id="MobiDB-lite"/>
    </source>
</evidence>
<reference evidence="7 8" key="1">
    <citation type="journal article" date="2017" name="Int. J. Syst. Evol. Microbiol.">
        <title>Desulfovibrio senegalensis sp. nov., a mesophilic sulfate reducer isolated from marine sediment.</title>
        <authorList>
            <person name="Thioye A."/>
            <person name="Gam Z.B.A."/>
            <person name="Mbengue M."/>
            <person name="Cayol J.L."/>
            <person name="Joseph-Bartoli M."/>
            <person name="Toure-Kane C."/>
            <person name="Labat M."/>
        </authorList>
    </citation>
    <scope>NUCLEOTIDE SEQUENCE [LARGE SCALE GENOMIC DNA]</scope>
    <source>
        <strain evidence="7 8">DSM 101509</strain>
    </source>
</reference>
<keyword evidence="1 5" id="KW-1003">Cell membrane</keyword>
<evidence type="ECO:0000313" key="7">
    <source>
        <dbReference type="EMBL" id="KAB1439041.1"/>
    </source>
</evidence>
<dbReference type="EMBL" id="WAIE01000009">
    <property type="protein sequence ID" value="KAB1439041.1"/>
    <property type="molecule type" value="Genomic_DNA"/>
</dbReference>
<comment type="caution">
    <text evidence="7">The sequence shown here is derived from an EMBL/GenBank/DDBJ whole genome shotgun (WGS) entry which is preliminary data.</text>
</comment>
<comment type="subcellular location">
    <subcellularLocation>
        <location evidence="5">Cell membrane</location>
    </subcellularLocation>
    <subcellularLocation>
        <location evidence="5">Bacterial flagellum basal body</location>
    </subcellularLocation>
</comment>